<gene>
    <name evidence="2" type="ordered locus">RHECIAT_CH0001364</name>
</gene>
<protein>
    <submittedName>
        <fullName evidence="2">Uncharacterized protein</fullName>
    </submittedName>
</protein>
<feature type="compositionally biased region" description="Basic residues" evidence="1">
    <location>
        <begin position="57"/>
        <end position="74"/>
    </location>
</feature>
<accession>B3PU40</accession>
<feature type="region of interest" description="Disordered" evidence="1">
    <location>
        <begin position="52"/>
        <end position="110"/>
    </location>
</feature>
<dbReference type="AlphaFoldDB" id="B3PU40"/>
<dbReference type="EMBL" id="CP001074">
    <property type="protein sequence ID" value="ACE90344.1"/>
    <property type="molecule type" value="Genomic_DNA"/>
</dbReference>
<dbReference type="KEGG" id="rec:RHECIAT_CH0001364"/>
<dbReference type="HOGENOM" id="CLU_2168964_0_0_5"/>
<reference evidence="2 3" key="1">
    <citation type="submission" date="2008-04" db="EMBL/GenBank/DDBJ databases">
        <title>Genome diversity and DNA divergence of Rhizobium etli.</title>
        <authorList>
            <person name="Gonzalez V."/>
            <person name="Acosta J.L."/>
            <person name="Santamaria R.I."/>
            <person name="Bustos P."/>
            <person name="Hernandez-Gonzalez I.L."/>
            <person name="Fernandez J.L."/>
            <person name="Diaz R."/>
            <person name="Flores M."/>
            <person name="Mora J."/>
            <person name="Palacios R."/>
            <person name="Davila G."/>
        </authorList>
    </citation>
    <scope>NUCLEOTIDE SEQUENCE [LARGE SCALE GENOMIC DNA]</scope>
    <source>
        <strain evidence="2 3">CIAT 652</strain>
    </source>
</reference>
<proteinExistence type="predicted"/>
<sequence length="110" mass="12909">MTLRPCLHSRALFVGTSLRKNPKRSSYCLRNRHLRRWIKLIRCSPRTWRGQRLPRAQIRRPVRGHRRRGRRPTSRRNEDHRPHLTGAGFRAGRRGLPSQESRCVAGTKGA</sequence>
<dbReference type="Proteomes" id="UP000008817">
    <property type="component" value="Chromosome"/>
</dbReference>
<evidence type="ECO:0000313" key="2">
    <source>
        <dbReference type="EMBL" id="ACE90344.1"/>
    </source>
</evidence>
<evidence type="ECO:0000313" key="3">
    <source>
        <dbReference type="Proteomes" id="UP000008817"/>
    </source>
</evidence>
<name>B3PU40_RHIE6</name>
<evidence type="ECO:0000256" key="1">
    <source>
        <dbReference type="SAM" id="MobiDB-lite"/>
    </source>
</evidence>
<organism evidence="2 3">
    <name type="scientific">Rhizobium etli (strain CIAT 652)</name>
    <dbReference type="NCBI Taxonomy" id="491916"/>
    <lineage>
        <taxon>Bacteria</taxon>
        <taxon>Pseudomonadati</taxon>
        <taxon>Pseudomonadota</taxon>
        <taxon>Alphaproteobacteria</taxon>
        <taxon>Hyphomicrobiales</taxon>
        <taxon>Rhizobiaceae</taxon>
        <taxon>Rhizobium/Agrobacterium group</taxon>
        <taxon>Rhizobium</taxon>
    </lineage>
</organism>